<keyword evidence="9" id="KW-0378">Hydrolase</keyword>
<comment type="similarity">
    <text evidence="3">Belongs to the peptidase S10 family.</text>
</comment>
<dbReference type="GO" id="GO:0004185">
    <property type="term" value="F:serine-type carboxypeptidase activity"/>
    <property type="evidence" value="ECO:0007669"/>
    <property type="project" value="UniProtKB-EC"/>
</dbReference>
<dbReference type="InterPro" id="IPR029058">
    <property type="entry name" value="AB_hydrolase_fold"/>
</dbReference>
<evidence type="ECO:0000256" key="9">
    <source>
        <dbReference type="ARBA" id="ARBA00022801"/>
    </source>
</evidence>
<evidence type="ECO:0000256" key="7">
    <source>
        <dbReference type="ARBA" id="ARBA00022703"/>
    </source>
</evidence>
<feature type="region of interest" description="Disordered" evidence="19">
    <location>
        <begin position="512"/>
        <end position="532"/>
    </location>
</feature>
<evidence type="ECO:0000256" key="12">
    <source>
        <dbReference type="ARBA" id="ARBA00023136"/>
    </source>
</evidence>
<accession>A0A4R0RSK8</accession>
<dbReference type="GO" id="GO:0005802">
    <property type="term" value="C:trans-Golgi network"/>
    <property type="evidence" value="ECO:0007669"/>
    <property type="project" value="TreeGrafter"/>
</dbReference>
<evidence type="ECO:0000313" key="23">
    <source>
        <dbReference type="Proteomes" id="UP000292702"/>
    </source>
</evidence>
<dbReference type="AlphaFoldDB" id="A0A4R0RSK8"/>
<reference evidence="22 23" key="1">
    <citation type="submission" date="2018-11" db="EMBL/GenBank/DDBJ databases">
        <title>Genome assembly of Steccherinum ochraceum LE-BIN_3174, the white-rot fungus of the Steccherinaceae family (The Residual Polyporoid clade, Polyporales, Basidiomycota).</title>
        <authorList>
            <person name="Fedorova T.V."/>
            <person name="Glazunova O.A."/>
            <person name="Landesman E.O."/>
            <person name="Moiseenko K.V."/>
            <person name="Psurtseva N.V."/>
            <person name="Savinova O.S."/>
            <person name="Shakhova N.V."/>
            <person name="Tyazhelova T.V."/>
            <person name="Vasina D.V."/>
        </authorList>
    </citation>
    <scope>NUCLEOTIDE SEQUENCE [LARGE SCALE GENOMIC DNA]</scope>
    <source>
        <strain evidence="22 23">LE-BIN_3174</strain>
    </source>
</reference>
<keyword evidence="8 21" id="KW-0732">Signal</keyword>
<gene>
    <name evidence="22" type="primary">KEX1</name>
    <name evidence="22" type="ORF">EIP91_010654</name>
</gene>
<keyword evidence="13" id="KW-0325">Glycoprotein</keyword>
<dbReference type="Proteomes" id="UP000292702">
    <property type="component" value="Unassembled WGS sequence"/>
</dbReference>
<keyword evidence="6 20" id="KW-0812">Transmembrane</keyword>
<evidence type="ECO:0000256" key="17">
    <source>
        <dbReference type="ARBA" id="ARBA00040628"/>
    </source>
</evidence>
<evidence type="ECO:0000256" key="1">
    <source>
        <dbReference type="ARBA" id="ARBA00001003"/>
    </source>
</evidence>
<evidence type="ECO:0000256" key="21">
    <source>
        <dbReference type="SAM" id="SignalP"/>
    </source>
</evidence>
<dbReference type="FunFam" id="3.40.50.1820:FF:000121">
    <property type="entry name" value="Carboxypeptidase D"/>
    <property type="match status" value="1"/>
</dbReference>
<organism evidence="22 23">
    <name type="scientific">Steccherinum ochraceum</name>
    <dbReference type="NCBI Taxonomy" id="92696"/>
    <lineage>
        <taxon>Eukaryota</taxon>
        <taxon>Fungi</taxon>
        <taxon>Dikarya</taxon>
        <taxon>Basidiomycota</taxon>
        <taxon>Agaricomycotina</taxon>
        <taxon>Agaricomycetes</taxon>
        <taxon>Polyporales</taxon>
        <taxon>Steccherinaceae</taxon>
        <taxon>Steccherinum</taxon>
    </lineage>
</organism>
<evidence type="ECO:0000256" key="14">
    <source>
        <dbReference type="ARBA" id="ARBA00037042"/>
    </source>
</evidence>
<evidence type="ECO:0000256" key="4">
    <source>
        <dbReference type="ARBA" id="ARBA00022645"/>
    </source>
</evidence>
<keyword evidence="5 22" id="KW-0645">Protease</keyword>
<name>A0A4R0RSK8_9APHY</name>
<evidence type="ECO:0000256" key="5">
    <source>
        <dbReference type="ARBA" id="ARBA00022670"/>
    </source>
</evidence>
<keyword evidence="23" id="KW-1185">Reference proteome</keyword>
<evidence type="ECO:0000256" key="11">
    <source>
        <dbReference type="ARBA" id="ARBA00023034"/>
    </source>
</evidence>
<protein>
    <recommendedName>
        <fullName evidence="17">Pheromone-processing carboxypeptidase KEX1</fullName>
        <ecNumber evidence="15">3.4.16.6</ecNumber>
    </recommendedName>
    <alternativeName>
        <fullName evidence="18">Carboxypeptidase D</fullName>
    </alternativeName>
    <alternativeName>
        <fullName evidence="16">Pheromone-processing carboxypeptidase kex1</fullName>
    </alternativeName>
</protein>
<comment type="catalytic activity">
    <reaction evidence="1">
        <text>Preferential release of a C-terminal arginine or lysine residue.</text>
        <dbReference type="EC" id="3.4.16.6"/>
    </reaction>
</comment>
<feature type="signal peptide" evidence="21">
    <location>
        <begin position="1"/>
        <end position="25"/>
    </location>
</feature>
<evidence type="ECO:0000256" key="2">
    <source>
        <dbReference type="ARBA" id="ARBA00004393"/>
    </source>
</evidence>
<dbReference type="OrthoDB" id="443318at2759"/>
<proteinExistence type="inferred from homology"/>
<evidence type="ECO:0000256" key="3">
    <source>
        <dbReference type="ARBA" id="ARBA00009431"/>
    </source>
</evidence>
<keyword evidence="7" id="KW-0053">Apoptosis</keyword>
<evidence type="ECO:0000256" key="18">
    <source>
        <dbReference type="ARBA" id="ARBA00042717"/>
    </source>
</evidence>
<dbReference type="PANTHER" id="PTHR11802:SF190">
    <property type="entry name" value="PHEROMONE-PROCESSING CARBOXYPEPTIDASE KEX1"/>
    <property type="match status" value="1"/>
</dbReference>
<dbReference type="Pfam" id="PF00450">
    <property type="entry name" value="Peptidase_S10"/>
    <property type="match status" value="1"/>
</dbReference>
<keyword evidence="10 20" id="KW-1133">Transmembrane helix</keyword>
<sequence length="649" mass="71806">MISALSSGFLWALLPLSFFAATTYAAPTDGLPSAQSFYVSHIPDLHQDPDRPLRIYAGHLSSDPNATAVAAPTDLPQQLYFVIVKARRTADKERVIFWLNGGPGCSSFDGLMMEVGPWRVDGSGGLRAIEGGWEEYTTVVYVDQPVGTGFSISPSNKYLHELPDASRHWLQFLENFYTVFPEYKEMDTYLAGESFAGQYIPYFGQYLLPAAVSPNVLVPSDPSTAANAMLDSNLNLPLNGAAIGNGWIDGRSQYPSFLEYALKHQLVEANSDDYKRGKDITDRCMTDFDKEASTLDLEPIHTGLCESVLQTVIEHKTQFNKGKLMCLNMYDVRLDDVAPACGMNWPPDLKDIGTYLHRPDVVRALHATAAPVPWTECRGVIHTNFNTRHSNSSITIIPRMLERIPLMLFAGDQDFICNYVGIETLVQSMTWNGEKGLGTVQTQTWSVNNTAAGTWVTSRNLTYVKIFNASHMVGYDVPHVSHDMMLRFMGVNFSAITEGSARIPSSLGSDNKPVPILVTEDPTPTPVPGKTKEQNKAMWEAYYNAGSAALVLVIIAVLIAGFLFWRSRQKQHAVGLPLSREDIQEENIPLTSSNGNLDDHHREDRDDDDDDGSRMRKGKGRAGSALTPHEEIFGVGDDEDEDSRSPARQ</sequence>
<evidence type="ECO:0000256" key="8">
    <source>
        <dbReference type="ARBA" id="ARBA00022729"/>
    </source>
</evidence>
<keyword evidence="4" id="KW-0121">Carboxypeptidase</keyword>
<dbReference type="EMBL" id="RWJN01000065">
    <property type="protein sequence ID" value="TCD68479.1"/>
    <property type="molecule type" value="Genomic_DNA"/>
</dbReference>
<evidence type="ECO:0000256" key="19">
    <source>
        <dbReference type="SAM" id="MobiDB-lite"/>
    </source>
</evidence>
<feature type="region of interest" description="Disordered" evidence="19">
    <location>
        <begin position="585"/>
        <end position="649"/>
    </location>
</feature>
<dbReference type="EC" id="3.4.16.6" evidence="15"/>
<dbReference type="GO" id="GO:0006508">
    <property type="term" value="P:proteolysis"/>
    <property type="evidence" value="ECO:0007669"/>
    <property type="project" value="UniProtKB-KW"/>
</dbReference>
<dbReference type="InterPro" id="IPR001563">
    <property type="entry name" value="Peptidase_S10"/>
</dbReference>
<feature type="transmembrane region" description="Helical" evidence="20">
    <location>
        <begin position="541"/>
        <end position="565"/>
    </location>
</feature>
<dbReference type="PANTHER" id="PTHR11802">
    <property type="entry name" value="SERINE PROTEASE FAMILY S10 SERINE CARBOXYPEPTIDASE"/>
    <property type="match status" value="1"/>
</dbReference>
<dbReference type="STRING" id="92696.A0A4R0RSK8"/>
<evidence type="ECO:0000256" key="6">
    <source>
        <dbReference type="ARBA" id="ARBA00022692"/>
    </source>
</evidence>
<keyword evidence="12 20" id="KW-0472">Membrane</keyword>
<evidence type="ECO:0000256" key="10">
    <source>
        <dbReference type="ARBA" id="ARBA00022989"/>
    </source>
</evidence>
<evidence type="ECO:0000256" key="20">
    <source>
        <dbReference type="SAM" id="Phobius"/>
    </source>
</evidence>
<evidence type="ECO:0000313" key="22">
    <source>
        <dbReference type="EMBL" id="TCD68479.1"/>
    </source>
</evidence>
<evidence type="ECO:0000256" key="15">
    <source>
        <dbReference type="ARBA" id="ARBA00038895"/>
    </source>
</evidence>
<evidence type="ECO:0000256" key="13">
    <source>
        <dbReference type="ARBA" id="ARBA00023180"/>
    </source>
</evidence>
<keyword evidence="11" id="KW-0333">Golgi apparatus</keyword>
<dbReference type="SUPFAM" id="SSF53474">
    <property type="entry name" value="alpha/beta-Hydrolases"/>
    <property type="match status" value="1"/>
</dbReference>
<comment type="subcellular location">
    <subcellularLocation>
        <location evidence="2">Golgi apparatus</location>
        <location evidence="2">trans-Golgi network membrane</location>
        <topology evidence="2">Single-pass type I membrane protein</topology>
    </subcellularLocation>
</comment>
<dbReference type="Gene3D" id="3.40.50.1820">
    <property type="entry name" value="alpha/beta hydrolase"/>
    <property type="match status" value="1"/>
</dbReference>
<dbReference type="GO" id="GO:0006915">
    <property type="term" value="P:apoptotic process"/>
    <property type="evidence" value="ECO:0007669"/>
    <property type="project" value="UniProtKB-KW"/>
</dbReference>
<comment type="caution">
    <text evidence="22">The sequence shown here is derived from an EMBL/GenBank/DDBJ whole genome shotgun (WGS) entry which is preliminary data.</text>
</comment>
<comment type="function">
    <text evidence="14">Protease with a carboxypeptidase B-like function involved in the C-terminal processing of the lysine and arginine residues from protein precursors. Promotes cell fusion and is involved in the programmed cell death.</text>
</comment>
<feature type="chain" id="PRO_5020630499" description="Pheromone-processing carboxypeptidase KEX1" evidence="21">
    <location>
        <begin position="26"/>
        <end position="649"/>
    </location>
</feature>
<evidence type="ECO:0000256" key="16">
    <source>
        <dbReference type="ARBA" id="ARBA00040403"/>
    </source>
</evidence>
<dbReference type="PRINTS" id="PR00724">
    <property type="entry name" value="CRBOXYPTASEC"/>
</dbReference>